<gene>
    <name evidence="3" type="ORF">UFOVP705_28</name>
    <name evidence="4" type="ORF">UFOVP736_53</name>
</gene>
<evidence type="ECO:0000256" key="1">
    <source>
        <dbReference type="ARBA" id="ARBA00022801"/>
    </source>
</evidence>
<proteinExistence type="predicted"/>
<keyword evidence="3" id="KW-0547">Nucleotide-binding</keyword>
<dbReference type="GO" id="GO:0005524">
    <property type="term" value="F:ATP binding"/>
    <property type="evidence" value="ECO:0007669"/>
    <property type="project" value="InterPro"/>
</dbReference>
<dbReference type="InterPro" id="IPR027417">
    <property type="entry name" value="P-loop_NTPase"/>
</dbReference>
<dbReference type="SMART" id="SM00490">
    <property type="entry name" value="HELICc"/>
    <property type="match status" value="1"/>
</dbReference>
<dbReference type="PANTHER" id="PTHR45629">
    <property type="entry name" value="SNF2/RAD54 FAMILY MEMBER"/>
    <property type="match status" value="1"/>
</dbReference>
<dbReference type="EMBL" id="LR796685">
    <property type="protein sequence ID" value="CAB4158840.1"/>
    <property type="molecule type" value="Genomic_DNA"/>
</dbReference>
<dbReference type="GO" id="GO:0004386">
    <property type="term" value="F:helicase activity"/>
    <property type="evidence" value="ECO:0007669"/>
    <property type="project" value="UniProtKB-KW"/>
</dbReference>
<name>A0A6J5NGE8_9CAUD</name>
<dbReference type="InterPro" id="IPR000330">
    <property type="entry name" value="SNF2_N"/>
</dbReference>
<organism evidence="3">
    <name type="scientific">uncultured Caudovirales phage</name>
    <dbReference type="NCBI Taxonomy" id="2100421"/>
    <lineage>
        <taxon>Viruses</taxon>
        <taxon>Duplodnaviria</taxon>
        <taxon>Heunggongvirae</taxon>
        <taxon>Uroviricota</taxon>
        <taxon>Caudoviricetes</taxon>
        <taxon>Peduoviridae</taxon>
        <taxon>Maltschvirus</taxon>
        <taxon>Maltschvirus maltsch</taxon>
    </lineage>
</organism>
<dbReference type="InterPro" id="IPR001650">
    <property type="entry name" value="Helicase_C-like"/>
</dbReference>
<dbReference type="GO" id="GO:0016787">
    <property type="term" value="F:hydrolase activity"/>
    <property type="evidence" value="ECO:0007669"/>
    <property type="project" value="UniProtKB-KW"/>
</dbReference>
<dbReference type="SUPFAM" id="SSF52540">
    <property type="entry name" value="P-loop containing nucleoside triphosphate hydrolases"/>
    <property type="match status" value="2"/>
</dbReference>
<dbReference type="Pfam" id="PF00271">
    <property type="entry name" value="Helicase_C"/>
    <property type="match status" value="1"/>
</dbReference>
<dbReference type="InterPro" id="IPR049730">
    <property type="entry name" value="SNF2/RAD54-like_C"/>
</dbReference>
<accession>A0A6J5NGE8</accession>
<sequence>MIHKPFQREDLAAAACVDSLILSWEQGLGKTIASVSWPFLKRASRTLLVVPGGLHEQYQKDVRNLYKIHVPILRTEADLIAHRINTPITAAPENRLGKYFLISYENLTKNNADEKASTSAHIVKSRALDLSLLHRDAAIAALENQPLDHTPYFAGIGRTDRDITCVWAPTMARILSHYESHGWGFDCVVLDEGVRLQSDSDVSLQTRMLNPRYRMILTGTPIKNRLGSIFNLAWWAAGGSPTPTAKFPYALTDRGKFIKSHLEIDRYLTREEDRAIATQTRREEIRIEKESARVCNVHRLWRTLSPLLIRRRKVDCGESIVMKTIQPITVPLGTAQSAVYHHHLNHRPARNKDGALVKHITSLGMQLTNLRLAACCPDAPSLGEVISAGGNPHQRCSWSPWTPKLHATLTKIAELLACGESVVIGSPFTHFTQTLQQLLTEAHVKSIALDGNVSPSARGSAIEAFKAGHYSVAVCGLYSMSEGYSLDSCAHLIMPGKAFAYDTNNQFEARVWRITSKRPVTIYPVVTQTTIDERMEELYGEKSDTADLTLDGALFEDIVEEFDAEKMYYDALQLFKGTQSTIDETQLEATWPALKVSLKYGQSIFDEFHPPILGDEITPSDISTAMQSFDHEVTAAQAASRLLTRLRNLRDQG</sequence>
<dbReference type="EMBL" id="LR798327">
    <property type="protein sequence ID" value="CAB5224310.1"/>
    <property type="molecule type" value="Genomic_DNA"/>
</dbReference>
<dbReference type="PANTHER" id="PTHR45629:SF7">
    <property type="entry name" value="DNA EXCISION REPAIR PROTEIN ERCC-6-RELATED"/>
    <property type="match status" value="1"/>
</dbReference>
<keyword evidence="1" id="KW-0378">Hydrolase</keyword>
<feature type="domain" description="Helicase C-terminal" evidence="2">
    <location>
        <begin position="433"/>
        <end position="515"/>
    </location>
</feature>
<keyword evidence="3" id="KW-0067">ATP-binding</keyword>
<dbReference type="Gene3D" id="3.40.50.300">
    <property type="entry name" value="P-loop containing nucleotide triphosphate hydrolases"/>
    <property type="match status" value="2"/>
</dbReference>
<dbReference type="InterPro" id="IPR050496">
    <property type="entry name" value="SNF2_RAD54_helicase_repair"/>
</dbReference>
<dbReference type="CDD" id="cd18793">
    <property type="entry name" value="SF2_C_SNF"/>
    <property type="match status" value="1"/>
</dbReference>
<keyword evidence="3" id="KW-0347">Helicase</keyword>
<dbReference type="Pfam" id="PF00176">
    <property type="entry name" value="SNF2-rel_dom"/>
    <property type="match status" value="1"/>
</dbReference>
<evidence type="ECO:0000259" key="2">
    <source>
        <dbReference type="SMART" id="SM00490"/>
    </source>
</evidence>
<protein>
    <submittedName>
        <fullName evidence="3">Helicase, C-terminal</fullName>
    </submittedName>
</protein>
<evidence type="ECO:0000313" key="4">
    <source>
        <dbReference type="EMBL" id="CAB5224310.1"/>
    </source>
</evidence>
<reference evidence="3" key="1">
    <citation type="submission" date="2020-04" db="EMBL/GenBank/DDBJ databases">
        <authorList>
            <person name="Chiriac C."/>
            <person name="Salcher M."/>
            <person name="Ghai R."/>
            <person name="Kavagutti S V."/>
        </authorList>
    </citation>
    <scope>NUCLEOTIDE SEQUENCE</scope>
</reference>
<evidence type="ECO:0000313" key="3">
    <source>
        <dbReference type="EMBL" id="CAB4158840.1"/>
    </source>
</evidence>